<protein>
    <submittedName>
        <fullName evidence="10">Sodium:solute symporter</fullName>
    </submittedName>
</protein>
<keyword evidence="11" id="KW-1185">Reference proteome</keyword>
<dbReference type="PROSITE" id="PS00456">
    <property type="entry name" value="NA_SOLUT_SYMP_1"/>
    <property type="match status" value="1"/>
</dbReference>
<dbReference type="RefSeq" id="WP_053416252.1">
    <property type="nucleotide sequence ID" value="NZ_LILB01000001.1"/>
</dbReference>
<dbReference type="CDD" id="cd11479">
    <property type="entry name" value="SLC5sbd_u3"/>
    <property type="match status" value="1"/>
</dbReference>
<keyword evidence="3" id="KW-0813">Transport</keyword>
<dbReference type="EMBL" id="LILB01000001">
    <property type="protein sequence ID" value="KOO52078.1"/>
    <property type="molecule type" value="Genomic_DNA"/>
</dbReference>
<dbReference type="GO" id="GO:0005886">
    <property type="term" value="C:plasma membrane"/>
    <property type="evidence" value="ECO:0007669"/>
    <property type="project" value="TreeGrafter"/>
</dbReference>
<dbReference type="PATRIC" id="fig|263475.3.peg.1762"/>
<dbReference type="GO" id="GO:0022857">
    <property type="term" value="F:transmembrane transporter activity"/>
    <property type="evidence" value="ECO:0007669"/>
    <property type="project" value="InterPro"/>
</dbReference>
<dbReference type="OrthoDB" id="9810181at2"/>
<feature type="transmembrane region" description="Helical" evidence="9">
    <location>
        <begin position="46"/>
        <end position="67"/>
    </location>
</feature>
<comment type="caution">
    <text evidence="10">The sequence shown here is derived from an EMBL/GenBank/DDBJ whole genome shotgun (WGS) entry which is preliminary data.</text>
</comment>
<dbReference type="STRING" id="263475.AMD00_06590"/>
<dbReference type="Proteomes" id="UP000036867">
    <property type="component" value="Unassembled WGS sequence"/>
</dbReference>
<evidence type="ECO:0000256" key="6">
    <source>
        <dbReference type="ARBA" id="ARBA00022989"/>
    </source>
</evidence>
<feature type="transmembrane region" description="Helical" evidence="9">
    <location>
        <begin position="178"/>
        <end position="197"/>
    </location>
</feature>
<dbReference type="PANTHER" id="PTHR48086:SF7">
    <property type="entry name" value="SODIUM-SOLUTE SYMPORTER-RELATED"/>
    <property type="match status" value="1"/>
</dbReference>
<proteinExistence type="inferred from homology"/>
<name>A0A0M0LN01_9BACL</name>
<keyword evidence="4" id="KW-1003">Cell membrane</keyword>
<dbReference type="InterPro" id="IPR018212">
    <property type="entry name" value="Na/solute_symporter_CS"/>
</dbReference>
<dbReference type="InterPro" id="IPR001734">
    <property type="entry name" value="Na/solute_symporter"/>
</dbReference>
<dbReference type="AlphaFoldDB" id="A0A0M0LN01"/>
<feature type="transmembrane region" description="Helical" evidence="9">
    <location>
        <begin position="354"/>
        <end position="376"/>
    </location>
</feature>
<dbReference type="PANTHER" id="PTHR48086">
    <property type="entry name" value="SODIUM/PROLINE SYMPORTER-RELATED"/>
    <property type="match status" value="1"/>
</dbReference>
<feature type="transmembrane region" description="Helical" evidence="9">
    <location>
        <begin position="6"/>
        <end position="25"/>
    </location>
</feature>
<keyword evidence="7 9" id="KW-0472">Membrane</keyword>
<evidence type="ECO:0000256" key="5">
    <source>
        <dbReference type="ARBA" id="ARBA00022692"/>
    </source>
</evidence>
<dbReference type="GO" id="GO:0046942">
    <property type="term" value="P:carboxylic acid transport"/>
    <property type="evidence" value="ECO:0007669"/>
    <property type="project" value="UniProtKB-ARBA"/>
</dbReference>
<evidence type="ECO:0000313" key="10">
    <source>
        <dbReference type="EMBL" id="KOO52078.1"/>
    </source>
</evidence>
<feature type="transmembrane region" description="Helical" evidence="9">
    <location>
        <begin position="408"/>
        <end position="429"/>
    </location>
</feature>
<dbReference type="PROSITE" id="PS50283">
    <property type="entry name" value="NA_SOLUT_SYMP_3"/>
    <property type="match status" value="1"/>
</dbReference>
<feature type="transmembrane region" description="Helical" evidence="9">
    <location>
        <begin position="305"/>
        <end position="333"/>
    </location>
</feature>
<dbReference type="InterPro" id="IPR038377">
    <property type="entry name" value="Na/Glc_symporter_sf"/>
</dbReference>
<evidence type="ECO:0000256" key="3">
    <source>
        <dbReference type="ARBA" id="ARBA00022448"/>
    </source>
</evidence>
<gene>
    <name evidence="10" type="ORF">AMD00_06590</name>
</gene>
<evidence type="ECO:0000256" key="1">
    <source>
        <dbReference type="ARBA" id="ARBA00004141"/>
    </source>
</evidence>
<dbReference type="GeneID" id="301135771"/>
<comment type="similarity">
    <text evidence="2 8">Belongs to the sodium:solute symporter (SSF) (TC 2.A.21) family.</text>
</comment>
<evidence type="ECO:0000256" key="9">
    <source>
        <dbReference type="SAM" id="Phobius"/>
    </source>
</evidence>
<keyword evidence="5 9" id="KW-0812">Transmembrane</keyword>
<feature type="transmembrane region" description="Helical" evidence="9">
    <location>
        <begin position="382"/>
        <end position="401"/>
    </location>
</feature>
<evidence type="ECO:0000256" key="2">
    <source>
        <dbReference type="ARBA" id="ARBA00006434"/>
    </source>
</evidence>
<evidence type="ECO:0000313" key="11">
    <source>
        <dbReference type="Proteomes" id="UP000036867"/>
    </source>
</evidence>
<feature type="transmembrane region" description="Helical" evidence="9">
    <location>
        <begin position="142"/>
        <end position="166"/>
    </location>
</feature>
<feature type="transmembrane region" description="Helical" evidence="9">
    <location>
        <begin position="117"/>
        <end position="136"/>
    </location>
</feature>
<accession>A0A0M0LN01</accession>
<organism evidence="10 11">
    <name type="scientific">Viridibacillus arvi</name>
    <dbReference type="NCBI Taxonomy" id="263475"/>
    <lineage>
        <taxon>Bacteria</taxon>
        <taxon>Bacillati</taxon>
        <taxon>Bacillota</taxon>
        <taxon>Bacilli</taxon>
        <taxon>Bacillales</taxon>
        <taxon>Caryophanaceae</taxon>
        <taxon>Viridibacillus</taxon>
    </lineage>
</organism>
<dbReference type="Gene3D" id="1.20.1730.10">
    <property type="entry name" value="Sodium/glucose cotransporter"/>
    <property type="match status" value="1"/>
</dbReference>
<feature type="transmembrane region" description="Helical" evidence="9">
    <location>
        <begin position="73"/>
        <end position="96"/>
    </location>
</feature>
<evidence type="ECO:0000256" key="7">
    <source>
        <dbReference type="ARBA" id="ARBA00023136"/>
    </source>
</evidence>
<reference evidence="11" key="1">
    <citation type="submission" date="2015-08" db="EMBL/GenBank/DDBJ databases">
        <title>Fjat-10028 dsm 16317.</title>
        <authorList>
            <person name="Liu B."/>
            <person name="Wang J."/>
            <person name="Zhu Y."/>
            <person name="Liu G."/>
            <person name="Chen Q."/>
            <person name="Chen Z."/>
            <person name="Lan J."/>
            <person name="Che J."/>
            <person name="Ge C."/>
            <person name="Shi H."/>
            <person name="Pan Z."/>
            <person name="Liu X."/>
        </authorList>
    </citation>
    <scope>NUCLEOTIDE SEQUENCE [LARGE SCALE GENOMIC DNA]</scope>
    <source>
        <strain evidence="11">DSM 16317</strain>
    </source>
</reference>
<keyword evidence="6 9" id="KW-1133">Transmembrane helix</keyword>
<dbReference type="InterPro" id="IPR050277">
    <property type="entry name" value="Sodium:Solute_Symporter"/>
</dbReference>
<evidence type="ECO:0000256" key="8">
    <source>
        <dbReference type="RuleBase" id="RU362091"/>
    </source>
</evidence>
<feature type="transmembrane region" description="Helical" evidence="9">
    <location>
        <begin position="264"/>
        <end position="285"/>
    </location>
</feature>
<evidence type="ECO:0000256" key="4">
    <source>
        <dbReference type="ARBA" id="ARBA00022475"/>
    </source>
</evidence>
<feature type="transmembrane region" description="Helical" evidence="9">
    <location>
        <begin position="225"/>
        <end position="243"/>
    </location>
</feature>
<sequence length="479" mass="51930">MNILDTIVLLLYFGVLVIIGIVGVNKVKSKKDFLLAGSRLGYFTHVGCLAAVIIGGAATMGTTTLGYNYGISGFWFVSMMGLGIAALGLFVVNKIGGYEVFTISQLLGKRFGEGTQLISAIVTAIYTLMVVVTQVIGMGNVIHVLLGWPLIPSMAIGGGIVLFYTILGGMWSITLTDIIQFVVMTIGVFFIMFPYSIVNVGGLSALFHSVPTGHQELTNIGWDRIFQYFLLYFFGLIVSQDIWQRVFTAKNQKVMKSSAISAGLYSVFYAVALSIVGMCAFILLPNLGDSQSAFTSLALEILPPGLLGLVLASVCSALMSNASGAIFASSTLITNDIIKVYFNKDMNDKDIIRTSRFVILGLGVLSIIFSIWIQNILVALDMAYAILSGAIFVPLIIGLYWKRVTSQAAFYSIIASTLVIFVTFMIYGITSTLPIIYGLFTGIIVIVGLTLLTPVDKYKFNKSKTKNYPGMIEKNSSNY</sequence>
<comment type="subcellular location">
    <subcellularLocation>
        <location evidence="1">Membrane</location>
        <topology evidence="1">Multi-pass membrane protein</topology>
    </subcellularLocation>
</comment>
<feature type="transmembrane region" description="Helical" evidence="9">
    <location>
        <begin position="435"/>
        <end position="455"/>
    </location>
</feature>
<dbReference type="Pfam" id="PF00474">
    <property type="entry name" value="SSF"/>
    <property type="match status" value="1"/>
</dbReference>